<proteinExistence type="predicted"/>
<feature type="coiled-coil region" evidence="1">
    <location>
        <begin position="198"/>
        <end position="225"/>
    </location>
</feature>
<keyword evidence="1" id="KW-0175">Coiled coil</keyword>
<evidence type="ECO:0000256" key="1">
    <source>
        <dbReference type="SAM" id="Coils"/>
    </source>
</evidence>
<protein>
    <recommendedName>
        <fullName evidence="3">Flagellar assembly protein FliH/Type III secretion system HrpE domain-containing protein</fullName>
    </recommendedName>
</protein>
<gene>
    <name evidence="2" type="ORF">ENO34_00810</name>
</gene>
<accession>A0A831YCT7</accession>
<reference evidence="2" key="1">
    <citation type="journal article" date="2020" name="mSystems">
        <title>Genome- and Community-Level Interaction Insights into Carbon Utilization and Element Cycling Functions of Hydrothermarchaeota in Hydrothermal Sediment.</title>
        <authorList>
            <person name="Zhou Z."/>
            <person name="Liu Y."/>
            <person name="Xu W."/>
            <person name="Pan J."/>
            <person name="Luo Z.H."/>
            <person name="Li M."/>
        </authorList>
    </citation>
    <scope>NUCLEOTIDE SEQUENCE [LARGE SCALE GENOMIC DNA]</scope>
    <source>
        <strain evidence="2">SpSt-1257</strain>
    </source>
</reference>
<organism evidence="2">
    <name type="scientific">Sulfurihydrogenibium azorense</name>
    <dbReference type="NCBI Taxonomy" id="309806"/>
    <lineage>
        <taxon>Bacteria</taxon>
        <taxon>Pseudomonadati</taxon>
        <taxon>Aquificota</taxon>
        <taxon>Aquificia</taxon>
        <taxon>Aquificales</taxon>
        <taxon>Hydrogenothermaceae</taxon>
        <taxon>Sulfurihydrogenibium</taxon>
    </lineage>
</organism>
<dbReference type="AlphaFoldDB" id="A0A831YCT7"/>
<comment type="caution">
    <text evidence="2">The sequence shown here is derived from an EMBL/GenBank/DDBJ whole genome shotgun (WGS) entry which is preliminary data.</text>
</comment>
<feature type="coiled-coil region" evidence="1">
    <location>
        <begin position="24"/>
        <end position="74"/>
    </location>
</feature>
<name>A0A831YCT7_9AQUI</name>
<dbReference type="Proteomes" id="UP000885621">
    <property type="component" value="Unassembled WGS sequence"/>
</dbReference>
<evidence type="ECO:0000313" key="2">
    <source>
        <dbReference type="EMBL" id="HEV08923.1"/>
    </source>
</evidence>
<evidence type="ECO:0008006" key="3">
    <source>
        <dbReference type="Google" id="ProtNLM"/>
    </source>
</evidence>
<dbReference type="EMBL" id="DSFC01000045">
    <property type="protein sequence ID" value="HEV08923.1"/>
    <property type="molecule type" value="Genomic_DNA"/>
</dbReference>
<sequence>MLELTDFSKLLQQSTDKHLEDENYKSLEAENILLKQQIEELKQKLEEVKEISFKEGYQKATQELTELYEKQKQEYYKYLESEFESKLKQSLESYSESLNKISLAINDSLKQILDKINDLITDTLEDILNFILLNYHDPKALKESISSLIEELEPYKLMRIKVGSHQLEEILKKSLPNVEIIYDETLELNDFRVEFEFIKVENNTKEKLQLVKDEIKREIKKLSEV</sequence>